<dbReference type="AlphaFoldDB" id="A0A371REH7"/>
<dbReference type="PANTHER" id="PTHR48177:SF1">
    <property type="entry name" value="PLASMANYLETHANOLAMINE DESATURASE 1"/>
    <property type="match status" value="1"/>
</dbReference>
<dbReference type="RefSeq" id="WP_116390483.1">
    <property type="nucleotide sequence ID" value="NZ_QUQO01000001.1"/>
</dbReference>
<keyword evidence="4 6" id="KW-1133">Transmembrane helix</keyword>
<evidence type="ECO:0000313" key="9">
    <source>
        <dbReference type="Proteomes" id="UP000264589"/>
    </source>
</evidence>
<reference evidence="8 9" key="1">
    <citation type="submission" date="2018-08" db="EMBL/GenBank/DDBJ databases">
        <title>Parvularcula sp. SM1705, isolated from surface water of the South Sea China.</title>
        <authorList>
            <person name="Sun L."/>
        </authorList>
    </citation>
    <scope>NUCLEOTIDE SEQUENCE [LARGE SCALE GENOMIC DNA]</scope>
    <source>
        <strain evidence="8 9">SM1705</strain>
    </source>
</reference>
<comment type="caution">
    <text evidence="8">The sequence shown here is derived from an EMBL/GenBank/DDBJ whole genome shotgun (WGS) entry which is preliminary data.</text>
</comment>
<name>A0A371REH7_9PROT</name>
<dbReference type="EMBL" id="QUQO01000001">
    <property type="protein sequence ID" value="RFB03855.1"/>
    <property type="molecule type" value="Genomic_DNA"/>
</dbReference>
<dbReference type="InterPro" id="IPR052601">
    <property type="entry name" value="Plasmalogen_desaturase"/>
</dbReference>
<keyword evidence="5 6" id="KW-0472">Membrane</keyword>
<dbReference type="InterPro" id="IPR019547">
    <property type="entry name" value="Lipid_desat"/>
</dbReference>
<evidence type="ECO:0000256" key="6">
    <source>
        <dbReference type="SAM" id="Phobius"/>
    </source>
</evidence>
<dbReference type="InParanoid" id="A0A371REH7"/>
<keyword evidence="3 6" id="KW-0812">Transmembrane</keyword>
<evidence type="ECO:0000256" key="3">
    <source>
        <dbReference type="ARBA" id="ARBA00022692"/>
    </source>
</evidence>
<accession>A0A371REH7</accession>
<sequence>MSPYEITIQILLGVLLADLISGIVHWFEDTYGDPNWPIIGPTVMLPNILHHEDPLKFTKAPLLKRTRGVLGVAFVVGGIFSLCGWLNVMTVTALLVGVMANEVHRWAHLKPTEVPKIVRALQQAKIIQTAQHHWAHHRNGYNTHYCSITNMLNPTLDGLRIFRIIEGIVEGLFGVSPRTDREAYTHPLLGRRWINRTRRITCAVCYSLRRRLSPRRAFLG</sequence>
<organism evidence="8 9">
    <name type="scientific">Parvularcula marina</name>
    <dbReference type="NCBI Taxonomy" id="2292771"/>
    <lineage>
        <taxon>Bacteria</taxon>
        <taxon>Pseudomonadati</taxon>
        <taxon>Pseudomonadota</taxon>
        <taxon>Alphaproteobacteria</taxon>
        <taxon>Parvularculales</taxon>
        <taxon>Parvularculaceae</taxon>
        <taxon>Parvularcula</taxon>
    </lineage>
</organism>
<evidence type="ECO:0000256" key="5">
    <source>
        <dbReference type="ARBA" id="ARBA00023136"/>
    </source>
</evidence>
<proteinExistence type="inferred from homology"/>
<evidence type="ECO:0000313" key="8">
    <source>
        <dbReference type="EMBL" id="RFB03855.1"/>
    </source>
</evidence>
<feature type="transmembrane region" description="Helical" evidence="6">
    <location>
        <begin position="69"/>
        <end position="100"/>
    </location>
</feature>
<dbReference type="OrthoDB" id="337685at2"/>
<evidence type="ECO:0000256" key="1">
    <source>
        <dbReference type="ARBA" id="ARBA00004141"/>
    </source>
</evidence>
<keyword evidence="9" id="KW-1185">Reference proteome</keyword>
<comment type="subcellular location">
    <subcellularLocation>
        <location evidence="1">Membrane</location>
        <topology evidence="1">Multi-pass membrane protein</topology>
    </subcellularLocation>
</comment>
<dbReference type="GO" id="GO:0016020">
    <property type="term" value="C:membrane"/>
    <property type="evidence" value="ECO:0007669"/>
    <property type="project" value="UniProtKB-SubCell"/>
</dbReference>
<dbReference type="Pfam" id="PF10520">
    <property type="entry name" value="Lipid_desat"/>
    <property type="match status" value="1"/>
</dbReference>
<comment type="similarity">
    <text evidence="2">Belongs to the fatty acid desaturase CarF family.</text>
</comment>
<protein>
    <recommendedName>
        <fullName evidence="7">Lipid desaturase domain-containing protein</fullName>
    </recommendedName>
</protein>
<dbReference type="Proteomes" id="UP000264589">
    <property type="component" value="Unassembled WGS sequence"/>
</dbReference>
<evidence type="ECO:0000259" key="7">
    <source>
        <dbReference type="Pfam" id="PF10520"/>
    </source>
</evidence>
<dbReference type="GO" id="GO:0016491">
    <property type="term" value="F:oxidoreductase activity"/>
    <property type="evidence" value="ECO:0007669"/>
    <property type="project" value="TreeGrafter"/>
</dbReference>
<feature type="domain" description="Lipid desaturase" evidence="7">
    <location>
        <begin position="15"/>
        <end position="180"/>
    </location>
</feature>
<dbReference type="PANTHER" id="PTHR48177">
    <property type="entry name" value="TRANSMEMBRANE PROTEIN 189"/>
    <property type="match status" value="1"/>
</dbReference>
<gene>
    <name evidence="8" type="ORF">DX908_00285</name>
</gene>
<evidence type="ECO:0000256" key="2">
    <source>
        <dbReference type="ARBA" id="ARBA00007620"/>
    </source>
</evidence>
<evidence type="ECO:0000256" key="4">
    <source>
        <dbReference type="ARBA" id="ARBA00022989"/>
    </source>
</evidence>
<feature type="transmembrane region" description="Helical" evidence="6">
    <location>
        <begin position="7"/>
        <end position="27"/>
    </location>
</feature>